<evidence type="ECO:0000313" key="3">
    <source>
        <dbReference type="EMBL" id="CAK0898063.1"/>
    </source>
</evidence>
<evidence type="ECO:0000313" key="4">
    <source>
        <dbReference type="Proteomes" id="UP001189429"/>
    </source>
</evidence>
<dbReference type="Gene3D" id="3.30.200.20">
    <property type="entry name" value="Phosphorylase Kinase, domain 1"/>
    <property type="match status" value="1"/>
</dbReference>
<evidence type="ECO:0000259" key="2">
    <source>
        <dbReference type="PROSITE" id="PS50011"/>
    </source>
</evidence>
<accession>A0ABN9XEY4</accession>
<evidence type="ECO:0000256" key="1">
    <source>
        <dbReference type="PROSITE-ProRule" id="PRU10141"/>
    </source>
</evidence>
<dbReference type="PROSITE" id="PS00107">
    <property type="entry name" value="PROTEIN_KINASE_ATP"/>
    <property type="match status" value="1"/>
</dbReference>
<protein>
    <recommendedName>
        <fullName evidence="2">Protein kinase domain-containing protein</fullName>
    </recommendedName>
</protein>
<dbReference type="EMBL" id="CAUYUJ010020421">
    <property type="protein sequence ID" value="CAK0898063.1"/>
    <property type="molecule type" value="Genomic_DNA"/>
</dbReference>
<dbReference type="Proteomes" id="UP001189429">
    <property type="component" value="Unassembled WGS sequence"/>
</dbReference>
<feature type="domain" description="Protein kinase" evidence="2">
    <location>
        <begin position="62"/>
        <end position="121"/>
    </location>
</feature>
<organism evidence="3 4">
    <name type="scientific">Prorocentrum cordatum</name>
    <dbReference type="NCBI Taxonomy" id="2364126"/>
    <lineage>
        <taxon>Eukaryota</taxon>
        <taxon>Sar</taxon>
        <taxon>Alveolata</taxon>
        <taxon>Dinophyceae</taxon>
        <taxon>Prorocentrales</taxon>
        <taxon>Prorocentraceae</taxon>
        <taxon>Prorocentrum</taxon>
    </lineage>
</organism>
<dbReference type="InterPro" id="IPR017441">
    <property type="entry name" value="Protein_kinase_ATP_BS"/>
</dbReference>
<dbReference type="Pfam" id="PF00069">
    <property type="entry name" value="Pkinase"/>
    <property type="match status" value="1"/>
</dbReference>
<proteinExistence type="predicted"/>
<dbReference type="PROSITE" id="PS50011">
    <property type="entry name" value="PROTEIN_KINASE_DOM"/>
    <property type="match status" value="1"/>
</dbReference>
<comment type="caution">
    <text evidence="3">The sequence shown here is derived from an EMBL/GenBank/DDBJ whole genome shotgun (WGS) entry which is preliminary data.</text>
</comment>
<feature type="binding site" evidence="1">
    <location>
        <position position="95"/>
    </location>
    <ligand>
        <name>ATP</name>
        <dbReference type="ChEBI" id="CHEBI:30616"/>
    </ligand>
</feature>
<gene>
    <name evidence="3" type="ORF">PCOR1329_LOCUS76049</name>
</gene>
<dbReference type="InterPro" id="IPR011009">
    <property type="entry name" value="Kinase-like_dom_sf"/>
</dbReference>
<sequence length="121" mass="13083">MGCRATSFVKKSGDCDSSPSSITDAEVLRKASWKESKLGAISHSQFVRTTSASSLTENFKAVDKERLLGAGAFGSVFKAECLTTGATRAVKAIKKDKLHVTFLTQEVAIMREMDHPNIPDC</sequence>
<keyword evidence="1" id="KW-0067">ATP-binding</keyword>
<dbReference type="SUPFAM" id="SSF56112">
    <property type="entry name" value="Protein kinase-like (PK-like)"/>
    <property type="match status" value="1"/>
</dbReference>
<keyword evidence="1" id="KW-0547">Nucleotide-binding</keyword>
<name>A0ABN9XEY4_9DINO</name>
<dbReference type="InterPro" id="IPR000719">
    <property type="entry name" value="Prot_kinase_dom"/>
</dbReference>
<keyword evidence="4" id="KW-1185">Reference proteome</keyword>
<reference evidence="3" key="1">
    <citation type="submission" date="2023-10" db="EMBL/GenBank/DDBJ databases">
        <authorList>
            <person name="Chen Y."/>
            <person name="Shah S."/>
            <person name="Dougan E. K."/>
            <person name="Thang M."/>
            <person name="Chan C."/>
        </authorList>
    </citation>
    <scope>NUCLEOTIDE SEQUENCE [LARGE SCALE GENOMIC DNA]</scope>
</reference>